<dbReference type="Proteomes" id="UP000515135">
    <property type="component" value="Unplaced"/>
</dbReference>
<reference evidence="2" key="1">
    <citation type="submission" date="2025-08" db="UniProtKB">
        <authorList>
            <consortium name="RefSeq"/>
        </authorList>
    </citation>
    <scope>IDENTIFICATION</scope>
    <source>
        <tissue evidence="2">Gonad</tissue>
    </source>
</reference>
<keyword evidence="1" id="KW-1185">Reference proteome</keyword>
<proteinExistence type="predicted"/>
<sequence>MVPAAAVSCTQPLCSPLGLDPGFKIDVCIHEPLWVVPVTRGDVAVEIVTLCSQLELLCEKEMNEGVSKEFLSQDRYRKSLSPTFESQAMVLIGKMREALNRLPQPPAFIQDYLQSTSLSGMFPRAAAYIANPQTLYNMGQQGSMDDYFQHMASLHLVSAMCHQLNTDVNNLTNHKYIAHQVALLYQSVSPLGSRGPLAPHEKAIKQNFNNIKQALTVPADGVDPPRLPPDQTEWMNWLTSSLLTTVSDFPPELRRPMQPVLSFLQTHQ</sequence>
<name>A0A6P4Y1G3_BRABE</name>
<dbReference type="AlphaFoldDB" id="A0A6P4Y1G3"/>
<evidence type="ECO:0000313" key="2">
    <source>
        <dbReference type="RefSeq" id="XP_019616374.1"/>
    </source>
</evidence>
<dbReference type="GeneID" id="109463919"/>
<protein>
    <submittedName>
        <fullName evidence="2">Uncharacterized protein LOC109463919 isoform X1</fullName>
    </submittedName>
</protein>
<organism evidence="1 2">
    <name type="scientific">Branchiostoma belcheri</name>
    <name type="common">Amphioxus</name>
    <dbReference type="NCBI Taxonomy" id="7741"/>
    <lineage>
        <taxon>Eukaryota</taxon>
        <taxon>Metazoa</taxon>
        <taxon>Chordata</taxon>
        <taxon>Cephalochordata</taxon>
        <taxon>Leptocardii</taxon>
        <taxon>Amphioxiformes</taxon>
        <taxon>Branchiostomatidae</taxon>
        <taxon>Branchiostoma</taxon>
    </lineage>
</organism>
<dbReference type="KEGG" id="bbel:109463919"/>
<dbReference type="RefSeq" id="XP_019616374.1">
    <property type="nucleotide sequence ID" value="XM_019760815.1"/>
</dbReference>
<evidence type="ECO:0000313" key="1">
    <source>
        <dbReference type="Proteomes" id="UP000515135"/>
    </source>
</evidence>
<gene>
    <name evidence="2" type="primary">LOC109463919</name>
</gene>
<accession>A0A6P4Y1G3</accession>
<dbReference type="OrthoDB" id="533331at2759"/>